<gene>
    <name evidence="2" type="ORF">MELIAE_LOCUS11858</name>
</gene>
<sequence>MNDELIILLVEKCPHLYDRSLKEYKDKLLKENSWLSIAEHLQCDVEMVTKRWDNLRDRLISSIKAETPSTGEKRKFTPEVIVLEQEAEEVEMDLTSTLGTSNSFIERPEPT</sequence>
<dbReference type="PANTHER" id="PTHR12243">
    <property type="entry name" value="MADF DOMAIN TRANSCRIPTION FACTOR"/>
    <property type="match status" value="1"/>
</dbReference>
<dbReference type="InterPro" id="IPR039353">
    <property type="entry name" value="TF_Adf1"/>
</dbReference>
<dbReference type="PANTHER" id="PTHR12243:SF60">
    <property type="entry name" value="SI:CH211-15D5.12-RELATED"/>
    <property type="match status" value="1"/>
</dbReference>
<keyword evidence="3" id="KW-1185">Reference proteome</keyword>
<proteinExistence type="predicted"/>
<dbReference type="AlphaFoldDB" id="A0A9P0BEW6"/>
<dbReference type="OrthoDB" id="8110414at2759"/>
<dbReference type="GO" id="GO:0006357">
    <property type="term" value="P:regulation of transcription by RNA polymerase II"/>
    <property type="evidence" value="ECO:0007669"/>
    <property type="project" value="TreeGrafter"/>
</dbReference>
<evidence type="ECO:0000313" key="3">
    <source>
        <dbReference type="Proteomes" id="UP001154078"/>
    </source>
</evidence>
<dbReference type="Pfam" id="PF10545">
    <property type="entry name" value="MADF_DNA_bdg"/>
    <property type="match status" value="1"/>
</dbReference>
<dbReference type="SMART" id="SM00595">
    <property type="entry name" value="MADF"/>
    <property type="match status" value="1"/>
</dbReference>
<evidence type="ECO:0000313" key="2">
    <source>
        <dbReference type="EMBL" id="CAH0562838.1"/>
    </source>
</evidence>
<evidence type="ECO:0000259" key="1">
    <source>
        <dbReference type="PROSITE" id="PS51029"/>
    </source>
</evidence>
<dbReference type="GO" id="GO:0005667">
    <property type="term" value="C:transcription regulator complex"/>
    <property type="evidence" value="ECO:0007669"/>
    <property type="project" value="TreeGrafter"/>
</dbReference>
<dbReference type="InterPro" id="IPR006578">
    <property type="entry name" value="MADF-dom"/>
</dbReference>
<dbReference type="EMBL" id="OV121139">
    <property type="protein sequence ID" value="CAH0562838.1"/>
    <property type="molecule type" value="Genomic_DNA"/>
</dbReference>
<feature type="domain" description="MADF" evidence="1">
    <location>
        <begin position="5"/>
        <end position="88"/>
    </location>
</feature>
<name>A0A9P0BEW6_BRAAE</name>
<accession>A0A9P0BEW6</accession>
<dbReference type="PROSITE" id="PS51029">
    <property type="entry name" value="MADF"/>
    <property type="match status" value="1"/>
</dbReference>
<dbReference type="GO" id="GO:0005634">
    <property type="term" value="C:nucleus"/>
    <property type="evidence" value="ECO:0007669"/>
    <property type="project" value="TreeGrafter"/>
</dbReference>
<reference evidence="2" key="1">
    <citation type="submission" date="2021-12" db="EMBL/GenBank/DDBJ databases">
        <authorList>
            <person name="King R."/>
        </authorList>
    </citation>
    <scope>NUCLEOTIDE SEQUENCE</scope>
</reference>
<organism evidence="2 3">
    <name type="scientific">Brassicogethes aeneus</name>
    <name type="common">Rape pollen beetle</name>
    <name type="synonym">Meligethes aeneus</name>
    <dbReference type="NCBI Taxonomy" id="1431903"/>
    <lineage>
        <taxon>Eukaryota</taxon>
        <taxon>Metazoa</taxon>
        <taxon>Ecdysozoa</taxon>
        <taxon>Arthropoda</taxon>
        <taxon>Hexapoda</taxon>
        <taxon>Insecta</taxon>
        <taxon>Pterygota</taxon>
        <taxon>Neoptera</taxon>
        <taxon>Endopterygota</taxon>
        <taxon>Coleoptera</taxon>
        <taxon>Polyphaga</taxon>
        <taxon>Cucujiformia</taxon>
        <taxon>Nitidulidae</taxon>
        <taxon>Meligethinae</taxon>
        <taxon>Brassicogethes</taxon>
    </lineage>
</organism>
<dbReference type="Proteomes" id="UP001154078">
    <property type="component" value="Chromosome 8"/>
</dbReference>
<protein>
    <recommendedName>
        <fullName evidence="1">MADF domain-containing protein</fullName>
    </recommendedName>
</protein>